<gene>
    <name evidence="2" type="ORF">E0F91_13250</name>
</gene>
<proteinExistence type="predicted"/>
<reference evidence="2 3" key="1">
    <citation type="submission" date="2019-03" db="EMBL/GenBank/DDBJ databases">
        <title>Flavobacterium LB-D12 sp. nov., isolated from arctic soil.</title>
        <authorList>
            <person name="Chaudhary D.K."/>
        </authorList>
    </citation>
    <scope>NUCLEOTIDE SEQUENCE [LARGE SCALE GENOMIC DNA]</scope>
    <source>
        <strain evidence="2 3">LB-D12</strain>
    </source>
</reference>
<sequence length="284" mass="33346">MLNKVSVVIPCYNQANFLSEAIQSIVKQTHDNWECFIVDDGSPDNTKIIAEKWCGKDSRIHYLYQENGGLSSARNFGIKNANSEYILTLDADDKYEKTFIEKALKVLDNNSKIGVVSSWVKRFKDDKEIAIIKPNGKTIDDFLFQNACNGTSLFRRKCWVEVGGYDENMKTGYEDWEFYIRVCNSGWQVHVIPESLFFYRQHTFSMRLDAYANHDVAIKKYLYSKHKELYLNNYEKMIEYFLTTISLEKKNNVKIENKIDFKVGSLILKPFRLIKYLFNRYNLK</sequence>
<dbReference type="GO" id="GO:0016740">
    <property type="term" value="F:transferase activity"/>
    <property type="evidence" value="ECO:0007669"/>
    <property type="project" value="UniProtKB-KW"/>
</dbReference>
<dbReference type="Proteomes" id="UP000294644">
    <property type="component" value="Unassembled WGS sequence"/>
</dbReference>
<keyword evidence="3" id="KW-1185">Reference proteome</keyword>
<dbReference type="PANTHER" id="PTHR43685">
    <property type="entry name" value="GLYCOSYLTRANSFERASE"/>
    <property type="match status" value="1"/>
</dbReference>
<dbReference type="InterPro" id="IPR029044">
    <property type="entry name" value="Nucleotide-diphossugar_trans"/>
</dbReference>
<dbReference type="Gene3D" id="3.90.550.10">
    <property type="entry name" value="Spore Coat Polysaccharide Biosynthesis Protein SpsA, Chain A"/>
    <property type="match status" value="1"/>
</dbReference>
<dbReference type="PANTHER" id="PTHR43685:SF2">
    <property type="entry name" value="GLYCOSYLTRANSFERASE 2-LIKE DOMAIN-CONTAINING PROTEIN"/>
    <property type="match status" value="1"/>
</dbReference>
<keyword evidence="2" id="KW-0808">Transferase</keyword>
<evidence type="ECO:0000259" key="1">
    <source>
        <dbReference type="Pfam" id="PF00535"/>
    </source>
</evidence>
<dbReference type="SUPFAM" id="SSF53448">
    <property type="entry name" value="Nucleotide-diphospho-sugar transferases"/>
    <property type="match status" value="1"/>
</dbReference>
<dbReference type="AlphaFoldDB" id="A0A4R5CT21"/>
<protein>
    <submittedName>
        <fullName evidence="2">Glycosyltransferase family 2 protein</fullName>
    </submittedName>
</protein>
<dbReference type="InterPro" id="IPR050834">
    <property type="entry name" value="Glycosyltransf_2"/>
</dbReference>
<dbReference type="EMBL" id="SMFN01000017">
    <property type="protein sequence ID" value="TDE02051.1"/>
    <property type="molecule type" value="Genomic_DNA"/>
</dbReference>
<evidence type="ECO:0000313" key="3">
    <source>
        <dbReference type="Proteomes" id="UP000294644"/>
    </source>
</evidence>
<dbReference type="CDD" id="cd00761">
    <property type="entry name" value="Glyco_tranf_GTA_type"/>
    <property type="match status" value="1"/>
</dbReference>
<dbReference type="Pfam" id="PF00535">
    <property type="entry name" value="Glycos_transf_2"/>
    <property type="match status" value="1"/>
</dbReference>
<dbReference type="OrthoDB" id="597270at2"/>
<comment type="caution">
    <text evidence="2">The sequence shown here is derived from an EMBL/GenBank/DDBJ whole genome shotgun (WGS) entry which is preliminary data.</text>
</comment>
<organism evidence="2 3">
    <name type="scientific">Flavobacterium sandaracinum</name>
    <dbReference type="NCBI Taxonomy" id="2541733"/>
    <lineage>
        <taxon>Bacteria</taxon>
        <taxon>Pseudomonadati</taxon>
        <taxon>Bacteroidota</taxon>
        <taxon>Flavobacteriia</taxon>
        <taxon>Flavobacteriales</taxon>
        <taxon>Flavobacteriaceae</taxon>
        <taxon>Flavobacterium</taxon>
    </lineage>
</organism>
<evidence type="ECO:0000313" key="2">
    <source>
        <dbReference type="EMBL" id="TDE02051.1"/>
    </source>
</evidence>
<dbReference type="InterPro" id="IPR001173">
    <property type="entry name" value="Glyco_trans_2-like"/>
</dbReference>
<accession>A0A4R5CT21</accession>
<name>A0A4R5CT21_9FLAO</name>
<feature type="domain" description="Glycosyltransferase 2-like" evidence="1">
    <location>
        <begin position="6"/>
        <end position="133"/>
    </location>
</feature>